<dbReference type="GO" id="GO:0046395">
    <property type="term" value="P:carboxylic acid catabolic process"/>
    <property type="evidence" value="ECO:0007669"/>
    <property type="project" value="UniProtKB-ARBA"/>
</dbReference>
<dbReference type="GO" id="GO:0046872">
    <property type="term" value="F:metal ion binding"/>
    <property type="evidence" value="ECO:0007669"/>
    <property type="project" value="UniProtKB-KW"/>
</dbReference>
<comment type="catalytic activity">
    <reaction evidence="1">
        <text>4-hydroxy-4-methyl-2-oxoglutarate = 2 pyruvate</text>
        <dbReference type="Rhea" id="RHEA:22748"/>
        <dbReference type="ChEBI" id="CHEBI:15361"/>
        <dbReference type="ChEBI" id="CHEBI:58276"/>
        <dbReference type="EC" id="4.1.3.17"/>
    </reaction>
</comment>
<evidence type="ECO:0000256" key="14">
    <source>
        <dbReference type="ARBA" id="ARBA00030169"/>
    </source>
</evidence>
<evidence type="ECO:0000256" key="8">
    <source>
        <dbReference type="ARBA" id="ARBA00012947"/>
    </source>
</evidence>
<evidence type="ECO:0000256" key="13">
    <source>
        <dbReference type="ARBA" id="ARBA00025046"/>
    </source>
</evidence>
<evidence type="ECO:0000256" key="10">
    <source>
        <dbReference type="ARBA" id="ARBA00022723"/>
    </source>
</evidence>
<evidence type="ECO:0000256" key="19">
    <source>
        <dbReference type="SAM" id="Coils"/>
    </source>
</evidence>
<dbReference type="EC" id="4.1.3.17" evidence="7"/>
<comment type="similarity">
    <text evidence="17">Belongs to the LigK/PcmE family.</text>
</comment>
<dbReference type="Gene3D" id="3.50.30.40">
    <property type="entry name" value="Ribonuclease E inhibitor RraA/RraA-like"/>
    <property type="match status" value="1"/>
</dbReference>
<evidence type="ECO:0000313" key="20">
    <source>
        <dbReference type="EMBL" id="MBM7589935.1"/>
    </source>
</evidence>
<dbReference type="GO" id="GO:0008948">
    <property type="term" value="F:oxaloacetate decarboxylase activity"/>
    <property type="evidence" value="ECO:0007669"/>
    <property type="project" value="UniProtKB-EC"/>
</dbReference>
<evidence type="ECO:0000313" key="21">
    <source>
        <dbReference type="Proteomes" id="UP000717624"/>
    </source>
</evidence>
<comment type="subunit">
    <text evidence="5">Homotrimer.</text>
</comment>
<comment type="function">
    <text evidence="13">Catalyzes the aldol cleavage of 4-hydroxy-4-methyl-2-oxoglutarate (HMG) into 2 molecules of pyruvate. Also contains a secondary oxaloacetate (OAA) decarboxylase activity due to the common pyruvate enolate transition state formed following C-C bond cleavage in the retro-aldol and decarboxylation reactions.</text>
</comment>
<accession>A0A939BP22</accession>
<keyword evidence="19" id="KW-0175">Coiled coil</keyword>
<dbReference type="Pfam" id="PF03737">
    <property type="entry name" value="RraA-like"/>
    <property type="match status" value="1"/>
</dbReference>
<protein>
    <recommendedName>
        <fullName evidence="9">Putative 4-hydroxy-4-methyl-2-oxoglutarate aldolase</fullName>
        <ecNumber evidence="8">4.1.1.112</ecNumber>
        <ecNumber evidence="7">4.1.3.17</ecNumber>
    </recommendedName>
    <alternativeName>
        <fullName evidence="15">Oxaloacetate decarboxylase</fullName>
    </alternativeName>
    <alternativeName>
        <fullName evidence="14">RraA-like protein</fullName>
    </alternativeName>
</protein>
<keyword evidence="12 20" id="KW-0456">Lyase</keyword>
<dbReference type="GO" id="GO:0019336">
    <property type="term" value="P:phenol-containing compound catabolic process"/>
    <property type="evidence" value="ECO:0007669"/>
    <property type="project" value="UniProtKB-ARBA"/>
</dbReference>
<keyword evidence="21" id="KW-1185">Reference proteome</keyword>
<evidence type="ECO:0000256" key="15">
    <source>
        <dbReference type="ARBA" id="ARBA00032305"/>
    </source>
</evidence>
<dbReference type="NCBIfam" id="NF006731">
    <property type="entry name" value="PRK09262.1"/>
    <property type="match status" value="1"/>
</dbReference>
<evidence type="ECO:0000256" key="18">
    <source>
        <dbReference type="PIRSR" id="PIRSR605493-1"/>
    </source>
</evidence>
<dbReference type="GO" id="GO:0032787">
    <property type="term" value="P:monocarboxylic acid metabolic process"/>
    <property type="evidence" value="ECO:0007669"/>
    <property type="project" value="UniProtKB-ARBA"/>
</dbReference>
<dbReference type="PANTHER" id="PTHR33254">
    <property type="entry name" value="4-HYDROXY-4-METHYL-2-OXOGLUTARATE ALDOLASE 3-RELATED"/>
    <property type="match status" value="1"/>
</dbReference>
<organism evidence="20 21">
    <name type="scientific">Brevibacillus fulvus</name>
    <dbReference type="NCBI Taxonomy" id="1125967"/>
    <lineage>
        <taxon>Bacteria</taxon>
        <taxon>Bacillati</taxon>
        <taxon>Bacillota</taxon>
        <taxon>Bacilli</taxon>
        <taxon>Bacillales</taxon>
        <taxon>Paenibacillaceae</taxon>
        <taxon>Brevibacillus</taxon>
    </lineage>
</organism>
<feature type="binding site" evidence="18">
    <location>
        <begin position="95"/>
        <end position="98"/>
    </location>
    <ligand>
        <name>substrate</name>
    </ligand>
</feature>
<evidence type="ECO:0000256" key="16">
    <source>
        <dbReference type="ARBA" id="ARBA00047973"/>
    </source>
</evidence>
<keyword evidence="10 18" id="KW-0479">Metal-binding</keyword>
<evidence type="ECO:0000256" key="6">
    <source>
        <dbReference type="ARBA" id="ARBA00011643"/>
    </source>
</evidence>
<dbReference type="RefSeq" id="WP_204517652.1">
    <property type="nucleotide sequence ID" value="NZ_BAABIN010000007.1"/>
</dbReference>
<evidence type="ECO:0000256" key="4">
    <source>
        <dbReference type="ARBA" id="ARBA00008621"/>
    </source>
</evidence>
<comment type="cofactor">
    <cofactor evidence="2 18">
        <name>Mg(2+)</name>
        <dbReference type="ChEBI" id="CHEBI:18420"/>
    </cofactor>
</comment>
<dbReference type="Proteomes" id="UP000717624">
    <property type="component" value="Unassembled WGS sequence"/>
</dbReference>
<comment type="catalytic activity">
    <reaction evidence="16">
        <text>oxaloacetate + H(+) = pyruvate + CO2</text>
        <dbReference type="Rhea" id="RHEA:15641"/>
        <dbReference type="ChEBI" id="CHEBI:15361"/>
        <dbReference type="ChEBI" id="CHEBI:15378"/>
        <dbReference type="ChEBI" id="CHEBI:16452"/>
        <dbReference type="ChEBI" id="CHEBI:16526"/>
        <dbReference type="EC" id="4.1.1.112"/>
    </reaction>
</comment>
<feature type="binding site" evidence="18">
    <location>
        <position position="117"/>
    </location>
    <ligand>
        <name>substrate</name>
    </ligand>
</feature>
<feature type="coiled-coil region" evidence="19">
    <location>
        <begin position="176"/>
        <end position="203"/>
    </location>
</feature>
<keyword evidence="11 18" id="KW-0460">Magnesium</keyword>
<dbReference type="EMBL" id="JAFBEB010000004">
    <property type="protein sequence ID" value="MBM7589935.1"/>
    <property type="molecule type" value="Genomic_DNA"/>
</dbReference>
<dbReference type="AlphaFoldDB" id="A0A939BP22"/>
<evidence type="ECO:0000256" key="3">
    <source>
        <dbReference type="ARBA" id="ARBA00001968"/>
    </source>
</evidence>
<dbReference type="InterPro" id="IPR005493">
    <property type="entry name" value="RraA/RraA-like"/>
</dbReference>
<name>A0A939BP22_9BACL</name>
<comment type="subunit">
    <text evidence="6">Homohexamer.</text>
</comment>
<gene>
    <name evidence="20" type="ORF">JOD01_001536</name>
</gene>
<evidence type="ECO:0000256" key="12">
    <source>
        <dbReference type="ARBA" id="ARBA00023239"/>
    </source>
</evidence>
<evidence type="ECO:0000256" key="17">
    <source>
        <dbReference type="ARBA" id="ARBA00061585"/>
    </source>
</evidence>
<evidence type="ECO:0000256" key="7">
    <source>
        <dbReference type="ARBA" id="ARBA00012213"/>
    </source>
</evidence>
<dbReference type="FunFam" id="3.50.30.40:FF:000002">
    <property type="entry name" value="4-carboxy-4-hydroxy-2-oxoadipate aldolase/oxaloacetate decarboxylase"/>
    <property type="match status" value="1"/>
</dbReference>
<evidence type="ECO:0000256" key="11">
    <source>
        <dbReference type="ARBA" id="ARBA00022842"/>
    </source>
</evidence>
<proteinExistence type="inferred from homology"/>
<comment type="similarity">
    <text evidence="4">Belongs to the class II aldolase/RraA-like family.</text>
</comment>
<sequence>MEKYVRRNIARPDSAMIAQYAALDTSTVYEAQGRTGLMNHSLKPVIEGRAICGPAVTAICHAGDNLMIHAAIEVCQPGDILVVTTIGESVHGMIGELIVRALIKRGVQGVVIDAGIRDAAKIRELGFPVWSKAIHSLGTTKTRGGWVNAPTVCAGVQVGPGDLLLADDDGVVVVRQEDLQTSLEAAQKRVQKEEDTKAKIERGELSLDFYGLREILSKENVRYFED</sequence>
<dbReference type="PANTHER" id="PTHR33254:SF16">
    <property type="entry name" value="BLR3842 PROTEIN"/>
    <property type="match status" value="1"/>
</dbReference>
<dbReference type="InterPro" id="IPR036704">
    <property type="entry name" value="RraA/RraA-like_sf"/>
</dbReference>
<evidence type="ECO:0000256" key="1">
    <source>
        <dbReference type="ARBA" id="ARBA00001342"/>
    </source>
</evidence>
<feature type="binding site" evidence="18">
    <location>
        <position position="118"/>
    </location>
    <ligand>
        <name>Mg(2+)</name>
        <dbReference type="ChEBI" id="CHEBI:18420"/>
    </ligand>
</feature>
<comment type="cofactor">
    <cofactor evidence="3">
        <name>a divalent metal cation</name>
        <dbReference type="ChEBI" id="CHEBI:60240"/>
    </cofactor>
</comment>
<evidence type="ECO:0000256" key="2">
    <source>
        <dbReference type="ARBA" id="ARBA00001946"/>
    </source>
</evidence>
<evidence type="ECO:0000256" key="5">
    <source>
        <dbReference type="ARBA" id="ARBA00011233"/>
    </source>
</evidence>
<dbReference type="GO" id="GO:0047443">
    <property type="term" value="F:4-hydroxy-4-methyl-2-oxoglutarate aldolase activity"/>
    <property type="evidence" value="ECO:0007669"/>
    <property type="project" value="UniProtKB-EC"/>
</dbReference>
<evidence type="ECO:0000256" key="9">
    <source>
        <dbReference type="ARBA" id="ARBA00016549"/>
    </source>
</evidence>
<dbReference type="CDD" id="cd16841">
    <property type="entry name" value="RraA_family"/>
    <property type="match status" value="1"/>
</dbReference>
<comment type="caution">
    <text evidence="20">The sequence shown here is derived from an EMBL/GenBank/DDBJ whole genome shotgun (WGS) entry which is preliminary data.</text>
</comment>
<dbReference type="EC" id="4.1.1.112" evidence="8"/>
<dbReference type="SUPFAM" id="SSF89562">
    <property type="entry name" value="RraA-like"/>
    <property type="match status" value="1"/>
</dbReference>
<reference evidence="20" key="1">
    <citation type="submission" date="2021-01" db="EMBL/GenBank/DDBJ databases">
        <title>Genomic Encyclopedia of Type Strains, Phase IV (KMG-IV): sequencing the most valuable type-strain genomes for metagenomic binning, comparative biology and taxonomic classification.</title>
        <authorList>
            <person name="Goeker M."/>
        </authorList>
    </citation>
    <scope>NUCLEOTIDE SEQUENCE</scope>
    <source>
        <strain evidence="20">DSM 25523</strain>
    </source>
</reference>